<dbReference type="Proteomes" id="UP001329915">
    <property type="component" value="Chromosome"/>
</dbReference>
<dbReference type="Pfam" id="PF09989">
    <property type="entry name" value="DUF2229"/>
    <property type="match status" value="1"/>
</dbReference>
<dbReference type="KEGG" id="dbc:MFMK1_002859"/>
<proteinExistence type="predicted"/>
<feature type="domain" description="DUF2229" evidence="1">
    <location>
        <begin position="3"/>
        <end position="225"/>
    </location>
</feature>
<dbReference type="InterPro" id="IPR018709">
    <property type="entry name" value="CoA_activase_DUF2229"/>
</dbReference>
<gene>
    <name evidence="2" type="ORF">MFMK1_002859</name>
</gene>
<evidence type="ECO:0000259" key="1">
    <source>
        <dbReference type="Pfam" id="PF09989"/>
    </source>
</evidence>
<organism evidence="2 3">
    <name type="scientific">Metallumcola ferriviriculae</name>
    <dbReference type="NCBI Taxonomy" id="3039180"/>
    <lineage>
        <taxon>Bacteria</taxon>
        <taxon>Bacillati</taxon>
        <taxon>Bacillota</taxon>
        <taxon>Clostridia</taxon>
        <taxon>Neomoorellales</taxon>
        <taxon>Desulfitibacteraceae</taxon>
        <taxon>Metallumcola</taxon>
    </lineage>
</organism>
<reference evidence="2 3" key="1">
    <citation type="submission" date="2023-04" db="EMBL/GenBank/DDBJ databases">
        <authorList>
            <person name="Hsu D."/>
        </authorList>
    </citation>
    <scope>NUCLEOTIDE SEQUENCE [LARGE SCALE GENOMIC DNA]</scope>
    <source>
        <strain evidence="2 3">MK1</strain>
    </source>
</reference>
<dbReference type="EMBL" id="CP121694">
    <property type="protein sequence ID" value="WRO23013.1"/>
    <property type="molecule type" value="Genomic_DNA"/>
</dbReference>
<protein>
    <submittedName>
        <fullName evidence="2">Acyl-CoA dehydratase activase-related protein</fullName>
    </submittedName>
</protein>
<name>A0AAU0UR18_9FIRM</name>
<dbReference type="Gene3D" id="3.40.50.11900">
    <property type="match status" value="1"/>
</dbReference>
<sequence length="328" mass="37479">MVKVGIPRGLFYYYFFPLWCDFFHNLGAEVVLSQPTNKKILNRGVSLAVDEACLPVKLFYGHVVDLADKVDYLFLPRLVSTAQKEYICPKFMGLPDMIKAADIKLPHLIEVDFDLSKTEKAAQKAAVTMGSYLTNSRIKIRKAWHLARFSQQQYELLLEKGQSPMQALELWTGERDYCHEEQQETERPVLGLLGHGYNIYDRHISMDIIQRLHKQGARVVTAENIPDAIIENEAAKLPKRMFWTLGKRQIGAALHLMKRPDIKGIIHVASFGCGPDSLVGELVERYIRRAGTMPFLFLTIDEHTGEAGLVTRLEAFWDMIVRRDTLCQ</sequence>
<dbReference type="RefSeq" id="WP_366922402.1">
    <property type="nucleotide sequence ID" value="NZ_CP121694.1"/>
</dbReference>
<keyword evidence="3" id="KW-1185">Reference proteome</keyword>
<evidence type="ECO:0000313" key="2">
    <source>
        <dbReference type="EMBL" id="WRO23013.1"/>
    </source>
</evidence>
<dbReference type="InterPro" id="IPR051805">
    <property type="entry name" value="Dehydratase_Activator_Redct"/>
</dbReference>
<dbReference type="PANTHER" id="PTHR32329:SF2">
    <property type="entry name" value="BIFUNCTIONAL PROTEIN [INCLUDES 2-HYDROXYACYL-COA DEHYDRATASE (N-TER) AND ITS ACTIVATOR DOMAIN (C_TERM)"/>
    <property type="match status" value="1"/>
</dbReference>
<dbReference type="AlphaFoldDB" id="A0AAU0UR18"/>
<accession>A0AAU0UR18</accession>
<dbReference type="PANTHER" id="PTHR32329">
    <property type="entry name" value="BIFUNCTIONAL PROTEIN [INCLUDES 2-HYDROXYACYL-COA DEHYDRATASE (N-TER) AND ITS ACTIVATOR DOMAIN (C_TERM)-RELATED"/>
    <property type="match status" value="1"/>
</dbReference>
<evidence type="ECO:0000313" key="3">
    <source>
        <dbReference type="Proteomes" id="UP001329915"/>
    </source>
</evidence>